<sequence>MGGGNAQKTAISRERNQAKLRAAQGGASQLGNNAKAMSIKCKICKQAFMCTQNEQDLMNHVEGKHKGKTYEDCFDPIYVAVPTTATVYKGRKVAYEQLGTDAKKGYPKDSGAAEFETKEAAYEHIMASVSYITDADSITYIES</sequence>
<dbReference type="KEGG" id="gtt:GUITHDRAFT_151660"/>
<dbReference type="Proteomes" id="UP000011087">
    <property type="component" value="Unassembled WGS sequence"/>
</dbReference>
<evidence type="ECO:0000313" key="2">
    <source>
        <dbReference type="EMBL" id="EKX48695.1"/>
    </source>
</evidence>
<reference evidence="2 4" key="1">
    <citation type="journal article" date="2012" name="Nature">
        <title>Algal genomes reveal evolutionary mosaicism and the fate of nucleomorphs.</title>
        <authorList>
            <consortium name="DOE Joint Genome Institute"/>
            <person name="Curtis B.A."/>
            <person name="Tanifuji G."/>
            <person name="Burki F."/>
            <person name="Gruber A."/>
            <person name="Irimia M."/>
            <person name="Maruyama S."/>
            <person name="Arias M.C."/>
            <person name="Ball S.G."/>
            <person name="Gile G.H."/>
            <person name="Hirakawa Y."/>
            <person name="Hopkins J.F."/>
            <person name="Kuo A."/>
            <person name="Rensing S.A."/>
            <person name="Schmutz J."/>
            <person name="Symeonidi A."/>
            <person name="Elias M."/>
            <person name="Eveleigh R.J."/>
            <person name="Herman E.K."/>
            <person name="Klute M.J."/>
            <person name="Nakayama T."/>
            <person name="Obornik M."/>
            <person name="Reyes-Prieto A."/>
            <person name="Armbrust E.V."/>
            <person name="Aves S.J."/>
            <person name="Beiko R.G."/>
            <person name="Coutinho P."/>
            <person name="Dacks J.B."/>
            <person name="Durnford D.G."/>
            <person name="Fast N.M."/>
            <person name="Green B.R."/>
            <person name="Grisdale C.J."/>
            <person name="Hempel F."/>
            <person name="Henrissat B."/>
            <person name="Hoppner M.P."/>
            <person name="Ishida K."/>
            <person name="Kim E."/>
            <person name="Koreny L."/>
            <person name="Kroth P.G."/>
            <person name="Liu Y."/>
            <person name="Malik S.B."/>
            <person name="Maier U.G."/>
            <person name="McRose D."/>
            <person name="Mock T."/>
            <person name="Neilson J.A."/>
            <person name="Onodera N.T."/>
            <person name="Poole A.M."/>
            <person name="Pritham E.J."/>
            <person name="Richards T.A."/>
            <person name="Rocap G."/>
            <person name="Roy S.W."/>
            <person name="Sarai C."/>
            <person name="Schaack S."/>
            <person name="Shirato S."/>
            <person name="Slamovits C.H."/>
            <person name="Spencer D.F."/>
            <person name="Suzuki S."/>
            <person name="Worden A.Z."/>
            <person name="Zauner S."/>
            <person name="Barry K."/>
            <person name="Bell C."/>
            <person name="Bharti A.K."/>
            <person name="Crow J.A."/>
            <person name="Grimwood J."/>
            <person name="Kramer R."/>
            <person name="Lindquist E."/>
            <person name="Lucas S."/>
            <person name="Salamov A."/>
            <person name="McFadden G.I."/>
            <person name="Lane C.E."/>
            <person name="Keeling P.J."/>
            <person name="Gray M.W."/>
            <person name="Grigoriev I.V."/>
            <person name="Archibald J.M."/>
        </authorList>
    </citation>
    <scope>NUCLEOTIDE SEQUENCE</scope>
    <source>
        <strain evidence="2 4">CCMP2712</strain>
    </source>
</reference>
<name>L1JKT3_GUITC</name>
<dbReference type="PANTHER" id="PTHR33788:SF1">
    <property type="entry name" value="ZINC-BINDING PROTEIN"/>
    <property type="match status" value="1"/>
</dbReference>
<feature type="domain" description="At2g23090-like zinc-binding" evidence="1">
    <location>
        <begin position="40"/>
        <end position="75"/>
    </location>
</feature>
<evidence type="ECO:0000313" key="3">
    <source>
        <dbReference type="EnsemblProtists" id="EKX48695"/>
    </source>
</evidence>
<dbReference type="AlphaFoldDB" id="L1JKT3"/>
<dbReference type="OrthoDB" id="370932at2759"/>
<proteinExistence type="predicted"/>
<gene>
    <name evidence="2" type="ORF">GUITHDRAFT_151660</name>
</gene>
<keyword evidence="4" id="KW-1185">Reference proteome</keyword>
<dbReference type="EnsemblProtists" id="EKX48695">
    <property type="protein sequence ID" value="EKX48695"/>
    <property type="gene ID" value="GUITHDRAFT_151660"/>
</dbReference>
<reference evidence="3" key="3">
    <citation type="submission" date="2015-06" db="UniProtKB">
        <authorList>
            <consortium name="EnsemblProtists"/>
        </authorList>
    </citation>
    <scope>IDENTIFICATION</scope>
</reference>
<accession>L1JKT3</accession>
<dbReference type="PANTHER" id="PTHR33788">
    <property type="entry name" value="OS07G0114300 PROTEIN"/>
    <property type="match status" value="1"/>
</dbReference>
<protein>
    <recommendedName>
        <fullName evidence="1">At2g23090-like zinc-binding domain-containing protein</fullName>
    </recommendedName>
</protein>
<evidence type="ECO:0000313" key="4">
    <source>
        <dbReference type="Proteomes" id="UP000011087"/>
    </source>
</evidence>
<dbReference type="InterPro" id="IPR039438">
    <property type="entry name" value="At2g23090-like_Znf"/>
</dbReference>
<dbReference type="EMBL" id="JH992984">
    <property type="protein sequence ID" value="EKX48695.1"/>
    <property type="molecule type" value="Genomic_DNA"/>
</dbReference>
<dbReference type="RefSeq" id="XP_005835675.1">
    <property type="nucleotide sequence ID" value="XM_005835618.1"/>
</dbReference>
<organism evidence="2">
    <name type="scientific">Guillardia theta (strain CCMP2712)</name>
    <name type="common">Cryptophyte</name>
    <dbReference type="NCBI Taxonomy" id="905079"/>
    <lineage>
        <taxon>Eukaryota</taxon>
        <taxon>Cryptophyceae</taxon>
        <taxon>Pyrenomonadales</taxon>
        <taxon>Geminigeraceae</taxon>
        <taxon>Guillardia</taxon>
    </lineage>
</organism>
<dbReference type="SUPFAM" id="SSF118359">
    <property type="entry name" value="Expressed protein At2g23090/F21P24.15"/>
    <property type="match status" value="1"/>
</dbReference>
<reference evidence="4" key="2">
    <citation type="submission" date="2012-11" db="EMBL/GenBank/DDBJ databases">
        <authorList>
            <person name="Kuo A."/>
            <person name="Curtis B.A."/>
            <person name="Tanifuji G."/>
            <person name="Burki F."/>
            <person name="Gruber A."/>
            <person name="Irimia M."/>
            <person name="Maruyama S."/>
            <person name="Arias M.C."/>
            <person name="Ball S.G."/>
            <person name="Gile G.H."/>
            <person name="Hirakawa Y."/>
            <person name="Hopkins J.F."/>
            <person name="Rensing S.A."/>
            <person name="Schmutz J."/>
            <person name="Symeonidi A."/>
            <person name="Elias M."/>
            <person name="Eveleigh R.J."/>
            <person name="Herman E.K."/>
            <person name="Klute M.J."/>
            <person name="Nakayama T."/>
            <person name="Obornik M."/>
            <person name="Reyes-Prieto A."/>
            <person name="Armbrust E.V."/>
            <person name="Aves S.J."/>
            <person name="Beiko R.G."/>
            <person name="Coutinho P."/>
            <person name="Dacks J.B."/>
            <person name="Durnford D.G."/>
            <person name="Fast N.M."/>
            <person name="Green B.R."/>
            <person name="Grisdale C."/>
            <person name="Hempe F."/>
            <person name="Henrissat B."/>
            <person name="Hoppner M.P."/>
            <person name="Ishida K.-I."/>
            <person name="Kim E."/>
            <person name="Koreny L."/>
            <person name="Kroth P.G."/>
            <person name="Liu Y."/>
            <person name="Malik S.-B."/>
            <person name="Maier U.G."/>
            <person name="McRose D."/>
            <person name="Mock T."/>
            <person name="Neilson J.A."/>
            <person name="Onodera N.T."/>
            <person name="Poole A.M."/>
            <person name="Pritham E.J."/>
            <person name="Richards T.A."/>
            <person name="Rocap G."/>
            <person name="Roy S.W."/>
            <person name="Sarai C."/>
            <person name="Schaack S."/>
            <person name="Shirato S."/>
            <person name="Slamovits C.H."/>
            <person name="Spencer D.F."/>
            <person name="Suzuki S."/>
            <person name="Worden A.Z."/>
            <person name="Zauner S."/>
            <person name="Barry K."/>
            <person name="Bell C."/>
            <person name="Bharti A.K."/>
            <person name="Crow J.A."/>
            <person name="Grimwood J."/>
            <person name="Kramer R."/>
            <person name="Lindquist E."/>
            <person name="Lucas S."/>
            <person name="Salamov A."/>
            <person name="McFadden G.I."/>
            <person name="Lane C.E."/>
            <person name="Keeling P.J."/>
            <person name="Gray M.W."/>
            <person name="Grigoriev I.V."/>
            <person name="Archibald J.M."/>
        </authorList>
    </citation>
    <scope>NUCLEOTIDE SEQUENCE</scope>
    <source>
        <strain evidence="4">CCMP2712</strain>
    </source>
</reference>
<dbReference type="InterPro" id="IPR039713">
    <property type="entry name" value="At2g23090-like"/>
</dbReference>
<dbReference type="Gene3D" id="4.10.1050.10">
    <property type="entry name" value="At2g23090-like"/>
    <property type="match status" value="1"/>
</dbReference>
<dbReference type="InterPro" id="IPR026939">
    <property type="entry name" value="ZNF706/At2g23090_sf"/>
</dbReference>
<dbReference type="PaxDb" id="55529-EKX48695"/>
<evidence type="ECO:0000259" key="1">
    <source>
        <dbReference type="Pfam" id="PF12907"/>
    </source>
</evidence>
<dbReference type="Pfam" id="PF12907">
    <property type="entry name" value="zf-met2"/>
    <property type="match status" value="1"/>
</dbReference>
<dbReference type="HOGENOM" id="CLU_1809859_0_0_1"/>
<dbReference type="eggNOG" id="ENOG502SCN8">
    <property type="taxonomic scope" value="Eukaryota"/>
</dbReference>
<dbReference type="GeneID" id="17305437"/>